<accession>A0A9J6EAC7</accession>
<protein>
    <submittedName>
        <fullName evidence="1">Uncharacterized protein</fullName>
    </submittedName>
</protein>
<dbReference type="OMA" id="WHDSATY"/>
<gene>
    <name evidence="1" type="ORF">HPB51_014080</name>
</gene>
<proteinExistence type="predicted"/>
<keyword evidence="2" id="KW-1185">Reference proteome</keyword>
<dbReference type="Proteomes" id="UP000821866">
    <property type="component" value="Chromosome 3"/>
</dbReference>
<sequence length="244" mass="27865">MPSTQMAVSVVEELFIRVQGASAQDLECLDQRNLPWLPQLGPLPPTKAVQEIGRALEASPSVTVLLSRLSWLHCWLVFRRHIRQWRLFRFGASAQHVDYDTVIGDLSDALQTLTFNTSISVWHDSATYCVSLINNYANPTYQQYRAMFLVLWHGQRYAAAHATTYKELQTLTAALHIALWGEGVELLLEQHADLDTAFSAAQQNIGGSFMYRYDNRTSPLAQRFRHRHLQRSSCQLQVCHVQPR</sequence>
<dbReference type="AlphaFoldDB" id="A0A9J6EAC7"/>
<reference evidence="1" key="1">
    <citation type="journal article" date="2020" name="Cell">
        <title>Large-Scale Comparative Analyses of Tick Genomes Elucidate Their Genetic Diversity and Vector Capacities.</title>
        <authorList>
            <consortium name="Tick Genome and Microbiome Consortium (TIGMIC)"/>
            <person name="Jia N."/>
            <person name="Wang J."/>
            <person name="Shi W."/>
            <person name="Du L."/>
            <person name="Sun Y."/>
            <person name="Zhan W."/>
            <person name="Jiang J.F."/>
            <person name="Wang Q."/>
            <person name="Zhang B."/>
            <person name="Ji P."/>
            <person name="Bell-Sakyi L."/>
            <person name="Cui X.M."/>
            <person name="Yuan T.T."/>
            <person name="Jiang B.G."/>
            <person name="Yang W.F."/>
            <person name="Lam T.T."/>
            <person name="Chang Q.C."/>
            <person name="Ding S.J."/>
            <person name="Wang X.J."/>
            <person name="Zhu J.G."/>
            <person name="Ruan X.D."/>
            <person name="Zhao L."/>
            <person name="Wei J.T."/>
            <person name="Ye R.Z."/>
            <person name="Que T.C."/>
            <person name="Du C.H."/>
            <person name="Zhou Y.H."/>
            <person name="Cheng J.X."/>
            <person name="Dai P.F."/>
            <person name="Guo W.B."/>
            <person name="Han X.H."/>
            <person name="Huang E.J."/>
            <person name="Li L.F."/>
            <person name="Wei W."/>
            <person name="Gao Y.C."/>
            <person name="Liu J.Z."/>
            <person name="Shao H.Z."/>
            <person name="Wang X."/>
            <person name="Wang C.C."/>
            <person name="Yang T.C."/>
            <person name="Huo Q.B."/>
            <person name="Li W."/>
            <person name="Chen H.Y."/>
            <person name="Chen S.E."/>
            <person name="Zhou L.G."/>
            <person name="Ni X.B."/>
            <person name="Tian J.H."/>
            <person name="Sheng Y."/>
            <person name="Liu T."/>
            <person name="Pan Y.S."/>
            <person name="Xia L.Y."/>
            <person name="Li J."/>
            <person name="Zhao F."/>
            <person name="Cao W.C."/>
        </authorList>
    </citation>
    <scope>NUCLEOTIDE SEQUENCE</scope>
    <source>
        <strain evidence="1">Rmic-2018</strain>
    </source>
</reference>
<evidence type="ECO:0000313" key="1">
    <source>
        <dbReference type="EMBL" id="KAH8031244.1"/>
    </source>
</evidence>
<dbReference type="VEuPathDB" id="VectorBase:LOC119165823"/>
<comment type="caution">
    <text evidence="1">The sequence shown here is derived from an EMBL/GenBank/DDBJ whole genome shotgun (WGS) entry which is preliminary data.</text>
</comment>
<name>A0A9J6EAC7_RHIMP</name>
<evidence type="ECO:0000313" key="2">
    <source>
        <dbReference type="Proteomes" id="UP000821866"/>
    </source>
</evidence>
<organism evidence="1 2">
    <name type="scientific">Rhipicephalus microplus</name>
    <name type="common">Cattle tick</name>
    <name type="synonym">Boophilus microplus</name>
    <dbReference type="NCBI Taxonomy" id="6941"/>
    <lineage>
        <taxon>Eukaryota</taxon>
        <taxon>Metazoa</taxon>
        <taxon>Ecdysozoa</taxon>
        <taxon>Arthropoda</taxon>
        <taxon>Chelicerata</taxon>
        <taxon>Arachnida</taxon>
        <taxon>Acari</taxon>
        <taxon>Parasitiformes</taxon>
        <taxon>Ixodida</taxon>
        <taxon>Ixodoidea</taxon>
        <taxon>Ixodidae</taxon>
        <taxon>Rhipicephalinae</taxon>
        <taxon>Rhipicephalus</taxon>
        <taxon>Boophilus</taxon>
    </lineage>
</organism>
<reference evidence="1" key="2">
    <citation type="submission" date="2021-09" db="EMBL/GenBank/DDBJ databases">
        <authorList>
            <person name="Jia N."/>
            <person name="Wang J."/>
            <person name="Shi W."/>
            <person name="Du L."/>
            <person name="Sun Y."/>
            <person name="Zhan W."/>
            <person name="Jiang J."/>
            <person name="Wang Q."/>
            <person name="Zhang B."/>
            <person name="Ji P."/>
            <person name="Sakyi L.B."/>
            <person name="Cui X."/>
            <person name="Yuan T."/>
            <person name="Jiang B."/>
            <person name="Yang W."/>
            <person name="Lam T.T.-Y."/>
            <person name="Chang Q."/>
            <person name="Ding S."/>
            <person name="Wang X."/>
            <person name="Zhu J."/>
            <person name="Ruan X."/>
            <person name="Zhao L."/>
            <person name="Wei J."/>
            <person name="Que T."/>
            <person name="Du C."/>
            <person name="Cheng J."/>
            <person name="Dai P."/>
            <person name="Han X."/>
            <person name="Huang E."/>
            <person name="Gao Y."/>
            <person name="Liu J."/>
            <person name="Shao H."/>
            <person name="Ye R."/>
            <person name="Li L."/>
            <person name="Wei W."/>
            <person name="Wang X."/>
            <person name="Wang C."/>
            <person name="Huo Q."/>
            <person name="Li W."/>
            <person name="Guo W."/>
            <person name="Chen H."/>
            <person name="Chen S."/>
            <person name="Zhou L."/>
            <person name="Zhou L."/>
            <person name="Ni X."/>
            <person name="Tian J."/>
            <person name="Zhou Y."/>
            <person name="Sheng Y."/>
            <person name="Liu T."/>
            <person name="Pan Y."/>
            <person name="Xia L."/>
            <person name="Li J."/>
            <person name="Zhao F."/>
            <person name="Cao W."/>
        </authorList>
    </citation>
    <scope>NUCLEOTIDE SEQUENCE</scope>
    <source>
        <strain evidence="1">Rmic-2018</strain>
        <tissue evidence="1">Larvae</tissue>
    </source>
</reference>
<dbReference type="OrthoDB" id="10410814at2759"/>
<dbReference type="EMBL" id="JABSTU010000005">
    <property type="protein sequence ID" value="KAH8031244.1"/>
    <property type="molecule type" value="Genomic_DNA"/>
</dbReference>